<feature type="non-terminal residue" evidence="4">
    <location>
        <position position="1"/>
    </location>
</feature>
<dbReference type="GO" id="GO:0047617">
    <property type="term" value="F:fatty acyl-CoA hydrolase activity"/>
    <property type="evidence" value="ECO:0007669"/>
    <property type="project" value="InterPro"/>
</dbReference>
<dbReference type="AlphaFoldDB" id="A0AAV5SMW9"/>
<dbReference type="InterPro" id="IPR039298">
    <property type="entry name" value="ACOT13"/>
</dbReference>
<evidence type="ECO:0000313" key="4">
    <source>
        <dbReference type="EMBL" id="GMS83453.1"/>
    </source>
</evidence>
<evidence type="ECO:0000259" key="3">
    <source>
        <dbReference type="Pfam" id="PF03061"/>
    </source>
</evidence>
<reference evidence="4" key="1">
    <citation type="submission" date="2023-10" db="EMBL/GenBank/DDBJ databases">
        <title>Genome assembly of Pristionchus species.</title>
        <authorList>
            <person name="Yoshida K."/>
            <person name="Sommer R.J."/>
        </authorList>
    </citation>
    <scope>NUCLEOTIDE SEQUENCE</scope>
    <source>
        <strain evidence="4">RS0144</strain>
    </source>
</reference>
<accession>A0AAV5SMW9</accession>
<dbReference type="PANTHER" id="PTHR21660">
    <property type="entry name" value="THIOESTERASE SUPERFAMILY MEMBER-RELATED"/>
    <property type="match status" value="1"/>
</dbReference>
<comment type="similarity">
    <text evidence="1">Belongs to the thioesterase PaaI family.</text>
</comment>
<gene>
    <name evidence="4" type="ORF">PENTCL1PPCAC_5628</name>
</gene>
<organism evidence="4 5">
    <name type="scientific">Pristionchus entomophagus</name>
    <dbReference type="NCBI Taxonomy" id="358040"/>
    <lineage>
        <taxon>Eukaryota</taxon>
        <taxon>Metazoa</taxon>
        <taxon>Ecdysozoa</taxon>
        <taxon>Nematoda</taxon>
        <taxon>Chromadorea</taxon>
        <taxon>Rhabditida</taxon>
        <taxon>Rhabditina</taxon>
        <taxon>Diplogasteromorpha</taxon>
        <taxon>Diplogasteroidea</taxon>
        <taxon>Neodiplogasteridae</taxon>
        <taxon>Pristionchus</taxon>
    </lineage>
</organism>
<proteinExistence type="inferred from homology"/>
<name>A0AAV5SMW9_9BILA</name>
<dbReference type="InterPro" id="IPR006683">
    <property type="entry name" value="Thioestr_dom"/>
</dbReference>
<dbReference type="InterPro" id="IPR003736">
    <property type="entry name" value="PAAI_dom"/>
</dbReference>
<evidence type="ECO:0000256" key="1">
    <source>
        <dbReference type="ARBA" id="ARBA00008324"/>
    </source>
</evidence>
<keyword evidence="5" id="KW-1185">Reference proteome</keyword>
<feature type="domain" description="Thioesterase" evidence="3">
    <location>
        <begin position="24"/>
        <end position="97"/>
    </location>
</feature>
<dbReference type="EMBL" id="BTSX01000002">
    <property type="protein sequence ID" value="GMS83453.1"/>
    <property type="molecule type" value="Genomic_DNA"/>
</dbReference>
<sequence>RLTHIEQCKLSAEFVVDQHKIQHFGTLHDCCSATMVDCLTCASVIVATGSPAVSVNLNMTYLNPLLGTRVRIDAEVVKHGRFLAYTKAELIRVDDGVHIASAKHTLAFNPKVYVRGVDSIGLDEKLNLS</sequence>
<dbReference type="PANTHER" id="PTHR21660:SF59">
    <property type="entry name" value="THIOESTERASE DOMAIN-CONTAINING PROTEIN"/>
    <property type="match status" value="1"/>
</dbReference>
<dbReference type="CDD" id="cd03443">
    <property type="entry name" value="PaaI_thioesterase"/>
    <property type="match status" value="1"/>
</dbReference>
<keyword evidence="2" id="KW-0378">Hydrolase</keyword>
<evidence type="ECO:0000313" key="5">
    <source>
        <dbReference type="Proteomes" id="UP001432027"/>
    </source>
</evidence>
<dbReference type="Proteomes" id="UP001432027">
    <property type="component" value="Unassembled WGS sequence"/>
</dbReference>
<dbReference type="NCBIfam" id="TIGR00369">
    <property type="entry name" value="unchar_dom_1"/>
    <property type="match status" value="1"/>
</dbReference>
<dbReference type="Gene3D" id="3.10.129.10">
    <property type="entry name" value="Hotdog Thioesterase"/>
    <property type="match status" value="1"/>
</dbReference>
<evidence type="ECO:0000256" key="2">
    <source>
        <dbReference type="ARBA" id="ARBA00022801"/>
    </source>
</evidence>
<dbReference type="SUPFAM" id="SSF54637">
    <property type="entry name" value="Thioesterase/thiol ester dehydrase-isomerase"/>
    <property type="match status" value="1"/>
</dbReference>
<comment type="caution">
    <text evidence="4">The sequence shown here is derived from an EMBL/GenBank/DDBJ whole genome shotgun (WGS) entry which is preliminary data.</text>
</comment>
<dbReference type="InterPro" id="IPR029069">
    <property type="entry name" value="HotDog_dom_sf"/>
</dbReference>
<dbReference type="Pfam" id="PF03061">
    <property type="entry name" value="4HBT"/>
    <property type="match status" value="1"/>
</dbReference>
<protein>
    <recommendedName>
        <fullName evidence="3">Thioesterase domain-containing protein</fullName>
    </recommendedName>
</protein>